<name>A0A0D9Y1Q0_9ORYZ</name>
<dbReference type="Gramene" id="LPERR12G16470.1">
    <property type="protein sequence ID" value="LPERR12G16470.1"/>
    <property type="gene ID" value="LPERR12G16470"/>
</dbReference>
<evidence type="ECO:0000313" key="2">
    <source>
        <dbReference type="Proteomes" id="UP000032180"/>
    </source>
</evidence>
<dbReference type="AlphaFoldDB" id="A0A0D9Y1Q0"/>
<reference evidence="2" key="2">
    <citation type="submission" date="2013-12" db="EMBL/GenBank/DDBJ databases">
        <authorList>
            <person name="Yu Y."/>
            <person name="Lee S."/>
            <person name="de Baynast K."/>
            <person name="Wissotski M."/>
            <person name="Liu L."/>
            <person name="Talag J."/>
            <person name="Goicoechea J."/>
            <person name="Angelova A."/>
            <person name="Jetty R."/>
            <person name="Kudrna D."/>
            <person name="Golser W."/>
            <person name="Rivera L."/>
            <person name="Zhang J."/>
            <person name="Wing R."/>
        </authorList>
    </citation>
    <scope>NUCLEOTIDE SEQUENCE</scope>
</reference>
<accession>A0A0D9Y1Q0</accession>
<dbReference type="STRING" id="77586.A0A0D9Y1Q0"/>
<protein>
    <submittedName>
        <fullName evidence="1">Uncharacterized protein</fullName>
    </submittedName>
</protein>
<proteinExistence type="predicted"/>
<reference evidence="1 2" key="1">
    <citation type="submission" date="2012-08" db="EMBL/GenBank/DDBJ databases">
        <title>Oryza genome evolution.</title>
        <authorList>
            <person name="Wing R.A."/>
        </authorList>
    </citation>
    <scope>NUCLEOTIDE SEQUENCE</scope>
</reference>
<sequence length="130" mass="15284">MVCVGGQIRETNLPIPLSFGEIIYYWACSFWAGNDGKCVTDKDVESDEAVWALYERWCKSFNKERDHAEMVRRFYIFRFEAWTVHGWNSYVHKDLYALDHAKKQRDLGKHVCDWYLQQELCQDADGGSSC</sequence>
<keyword evidence="2" id="KW-1185">Reference proteome</keyword>
<evidence type="ECO:0000313" key="1">
    <source>
        <dbReference type="EnsemblPlants" id="LPERR12G16470.1"/>
    </source>
</evidence>
<reference evidence="1" key="3">
    <citation type="submission" date="2015-04" db="UniProtKB">
        <authorList>
            <consortium name="EnsemblPlants"/>
        </authorList>
    </citation>
    <scope>IDENTIFICATION</scope>
</reference>
<organism evidence="1 2">
    <name type="scientific">Leersia perrieri</name>
    <dbReference type="NCBI Taxonomy" id="77586"/>
    <lineage>
        <taxon>Eukaryota</taxon>
        <taxon>Viridiplantae</taxon>
        <taxon>Streptophyta</taxon>
        <taxon>Embryophyta</taxon>
        <taxon>Tracheophyta</taxon>
        <taxon>Spermatophyta</taxon>
        <taxon>Magnoliopsida</taxon>
        <taxon>Liliopsida</taxon>
        <taxon>Poales</taxon>
        <taxon>Poaceae</taxon>
        <taxon>BOP clade</taxon>
        <taxon>Oryzoideae</taxon>
        <taxon>Oryzeae</taxon>
        <taxon>Oryzinae</taxon>
        <taxon>Leersia</taxon>
    </lineage>
</organism>
<dbReference type="Proteomes" id="UP000032180">
    <property type="component" value="Chromosome 12"/>
</dbReference>
<dbReference type="EnsemblPlants" id="LPERR12G16470.1">
    <property type="protein sequence ID" value="LPERR12G16470.1"/>
    <property type="gene ID" value="LPERR12G16470"/>
</dbReference>
<dbReference type="HOGENOM" id="CLU_1941135_0_0_1"/>